<dbReference type="InterPro" id="IPR016162">
    <property type="entry name" value="Ald_DH_N"/>
</dbReference>
<protein>
    <submittedName>
        <fullName evidence="5">Succinic semialdehyde dehydrogenase</fullName>
    </submittedName>
</protein>
<comment type="similarity">
    <text evidence="1">Belongs to the aldehyde dehydrogenase family.</text>
</comment>
<dbReference type="InterPro" id="IPR016161">
    <property type="entry name" value="Ald_DH/histidinol_DH"/>
</dbReference>
<dbReference type="Gene3D" id="3.40.605.10">
    <property type="entry name" value="Aldehyde Dehydrogenase, Chain A, domain 1"/>
    <property type="match status" value="1"/>
</dbReference>
<dbReference type="Proteomes" id="UP000318478">
    <property type="component" value="Unassembled WGS sequence"/>
</dbReference>
<dbReference type="GO" id="GO:0016620">
    <property type="term" value="F:oxidoreductase activity, acting on the aldehyde or oxo group of donors, NAD or NADP as acceptor"/>
    <property type="evidence" value="ECO:0007669"/>
    <property type="project" value="InterPro"/>
</dbReference>
<accession>A0A5C5YRN9</accession>
<dbReference type="AlphaFoldDB" id="A0A5C5YRN9"/>
<keyword evidence="3" id="KW-0520">NAD</keyword>
<name>A0A5C5YRN9_9BACT</name>
<dbReference type="PANTHER" id="PTHR43720:SF2">
    <property type="entry name" value="2-AMINOMUCONIC SEMIALDEHYDE DEHYDROGENASE"/>
    <property type="match status" value="1"/>
</dbReference>
<organism evidence="5 6">
    <name type="scientific">Posidoniimonas polymericola</name>
    <dbReference type="NCBI Taxonomy" id="2528002"/>
    <lineage>
        <taxon>Bacteria</taxon>
        <taxon>Pseudomonadati</taxon>
        <taxon>Planctomycetota</taxon>
        <taxon>Planctomycetia</taxon>
        <taxon>Pirellulales</taxon>
        <taxon>Lacipirellulaceae</taxon>
        <taxon>Posidoniimonas</taxon>
    </lineage>
</organism>
<dbReference type="EMBL" id="SJPO01000004">
    <property type="protein sequence ID" value="TWT77565.1"/>
    <property type="molecule type" value="Genomic_DNA"/>
</dbReference>
<evidence type="ECO:0000256" key="3">
    <source>
        <dbReference type="ARBA" id="ARBA00023027"/>
    </source>
</evidence>
<sequence>MRERPQLRAARLYSPAPYRIQMIELPAIRWGEPYESLEVDEVSHFYTGEPIARVHTVGAGIIRRDAKKAKNARRALQAMSPAELIAKCRQAGELFESGTLTVGDSQQSPADFIQQQSATTGMPVSMCEANVSKNAFMLKNLEKVLECLTRGLDLNILARGYGEEGRGVTVSYAAQCDALGAVLPSNSPGVHTLWLPVVALQMGLVLKPGSSEPWTPYRVYSAMVEAGIPAEAFCLYPGAGAEIGGAILASCRRSMIFGGPQTIQQYEGNPRVQPHGPGYSKILLGDDCVDQWEDHLDMMAESVLKNGGRSCINCSSIYASRHTKEIAAALAERLGPIEVLPPEDPKAELAAFTIPGAGPAIWAALEADIKDPQTTHMTEKYGERLVEKSPVAYLRPVVLHCASPEAPAANKEYMFPAVSVVECPQNKMLSAIGTTLIGTAVTNDESFRADLIDSTDIDRLNLGPIPTPQVDWLQPHEGNLIEFLYRNRAVQVA</sequence>
<proteinExistence type="inferred from homology"/>
<keyword evidence="6" id="KW-1185">Reference proteome</keyword>
<evidence type="ECO:0000313" key="6">
    <source>
        <dbReference type="Proteomes" id="UP000318478"/>
    </source>
</evidence>
<evidence type="ECO:0000313" key="5">
    <source>
        <dbReference type="EMBL" id="TWT77565.1"/>
    </source>
</evidence>
<feature type="domain" description="Aldehyde dehydrogenase" evidence="4">
    <location>
        <begin position="41"/>
        <end position="424"/>
    </location>
</feature>
<evidence type="ECO:0000256" key="2">
    <source>
        <dbReference type="ARBA" id="ARBA00023002"/>
    </source>
</evidence>
<keyword evidence="2" id="KW-0560">Oxidoreductase</keyword>
<evidence type="ECO:0000259" key="4">
    <source>
        <dbReference type="Pfam" id="PF00171"/>
    </source>
</evidence>
<reference evidence="5 6" key="1">
    <citation type="submission" date="2019-02" db="EMBL/GenBank/DDBJ databases">
        <title>Deep-cultivation of Planctomycetes and their phenomic and genomic characterization uncovers novel biology.</title>
        <authorList>
            <person name="Wiegand S."/>
            <person name="Jogler M."/>
            <person name="Boedeker C."/>
            <person name="Pinto D."/>
            <person name="Vollmers J."/>
            <person name="Rivas-Marin E."/>
            <person name="Kohn T."/>
            <person name="Peeters S.H."/>
            <person name="Heuer A."/>
            <person name="Rast P."/>
            <person name="Oberbeckmann S."/>
            <person name="Bunk B."/>
            <person name="Jeske O."/>
            <person name="Meyerdierks A."/>
            <person name="Storesund J.E."/>
            <person name="Kallscheuer N."/>
            <person name="Luecker S."/>
            <person name="Lage O.M."/>
            <person name="Pohl T."/>
            <person name="Merkel B.J."/>
            <person name="Hornburger P."/>
            <person name="Mueller R.-W."/>
            <person name="Bruemmer F."/>
            <person name="Labrenz M."/>
            <person name="Spormann A.M."/>
            <person name="Op Den Camp H."/>
            <person name="Overmann J."/>
            <person name="Amann R."/>
            <person name="Jetten M.S.M."/>
            <person name="Mascher T."/>
            <person name="Medema M.H."/>
            <person name="Devos D.P."/>
            <person name="Kaster A.-K."/>
            <person name="Ovreas L."/>
            <person name="Rohde M."/>
            <person name="Galperin M.Y."/>
            <person name="Jogler C."/>
        </authorList>
    </citation>
    <scope>NUCLEOTIDE SEQUENCE [LARGE SCALE GENOMIC DNA]</scope>
    <source>
        <strain evidence="5 6">Pla123a</strain>
    </source>
</reference>
<dbReference type="Pfam" id="PF00171">
    <property type="entry name" value="Aldedh"/>
    <property type="match status" value="1"/>
</dbReference>
<dbReference type="InterPro" id="IPR016163">
    <property type="entry name" value="Ald_DH_C"/>
</dbReference>
<gene>
    <name evidence="5" type="ORF">Pla123a_22260</name>
</gene>
<dbReference type="PANTHER" id="PTHR43720">
    <property type="entry name" value="2-AMINOMUCONIC SEMIALDEHYDE DEHYDROGENASE"/>
    <property type="match status" value="1"/>
</dbReference>
<evidence type="ECO:0000256" key="1">
    <source>
        <dbReference type="ARBA" id="ARBA00009986"/>
    </source>
</evidence>
<comment type="caution">
    <text evidence="5">The sequence shown here is derived from an EMBL/GenBank/DDBJ whole genome shotgun (WGS) entry which is preliminary data.</text>
</comment>
<dbReference type="SUPFAM" id="SSF53720">
    <property type="entry name" value="ALDH-like"/>
    <property type="match status" value="1"/>
</dbReference>
<dbReference type="Gene3D" id="3.40.309.10">
    <property type="entry name" value="Aldehyde Dehydrogenase, Chain A, domain 2"/>
    <property type="match status" value="1"/>
</dbReference>
<dbReference type="InterPro" id="IPR015590">
    <property type="entry name" value="Aldehyde_DH_dom"/>
</dbReference>